<evidence type="ECO:0000313" key="7">
    <source>
        <dbReference type="EMBL" id="RKO61721.1"/>
    </source>
</evidence>
<dbReference type="PRINTS" id="PR00505">
    <property type="entry name" value="D12N6MTFRASE"/>
</dbReference>
<dbReference type="GO" id="GO:0032259">
    <property type="term" value="P:methylation"/>
    <property type="evidence" value="ECO:0007669"/>
    <property type="project" value="UniProtKB-KW"/>
</dbReference>
<reference evidence="7 8" key="1">
    <citation type="submission" date="2013-12" db="EMBL/GenBank/DDBJ databases">
        <title>Genome and proteome characterization of Caldibacillus debilis GB1 derived from a cellulolytic aero-tolerant co-culture.</title>
        <authorList>
            <person name="Wushke S.T."/>
            <person name="Zhang X."/>
            <person name="Fristensky B."/>
            <person name="Wilkins J.A."/>
            <person name="Levin D.B."/>
            <person name="Sparling R."/>
        </authorList>
    </citation>
    <scope>NUCLEOTIDE SEQUENCE [LARGE SCALE GENOMIC DNA]</scope>
    <source>
        <strain evidence="7 8">GB1</strain>
    </source>
</reference>
<dbReference type="SUPFAM" id="SSF53335">
    <property type="entry name" value="S-adenosyl-L-methionine-dependent methyltransferases"/>
    <property type="match status" value="1"/>
</dbReference>
<evidence type="ECO:0000256" key="1">
    <source>
        <dbReference type="ARBA" id="ARBA00006594"/>
    </source>
</evidence>
<dbReference type="GO" id="GO:0009007">
    <property type="term" value="F:site-specific DNA-methyltransferase (adenine-specific) activity"/>
    <property type="evidence" value="ECO:0007669"/>
    <property type="project" value="UniProtKB-EC"/>
</dbReference>
<dbReference type="Gene3D" id="1.10.1020.10">
    <property type="entry name" value="Adenine-specific Methyltransferase, Domain 2"/>
    <property type="match status" value="1"/>
</dbReference>
<comment type="similarity">
    <text evidence="1">Belongs to the N(4)/N(6)-methyltransferase family.</text>
</comment>
<dbReference type="InterPro" id="IPR023095">
    <property type="entry name" value="Ade_MeTrfase_dom_2"/>
</dbReference>
<gene>
    <name evidence="7" type="ORF">Cdeb_01192</name>
</gene>
<evidence type="ECO:0000256" key="3">
    <source>
        <dbReference type="ARBA" id="ARBA00022603"/>
    </source>
</evidence>
<accession>A0A420VDJ6</accession>
<proteinExistence type="inferred from homology"/>
<evidence type="ECO:0000256" key="2">
    <source>
        <dbReference type="ARBA" id="ARBA00011900"/>
    </source>
</evidence>
<comment type="caution">
    <text evidence="7">The sequence shown here is derived from an EMBL/GenBank/DDBJ whole genome shotgun (WGS) entry which is preliminary data.</text>
</comment>
<dbReference type="GO" id="GO:0043565">
    <property type="term" value="F:sequence-specific DNA binding"/>
    <property type="evidence" value="ECO:0007669"/>
    <property type="project" value="TreeGrafter"/>
</dbReference>
<dbReference type="InterPro" id="IPR029063">
    <property type="entry name" value="SAM-dependent_MTases_sf"/>
</dbReference>
<dbReference type="EC" id="2.1.1.72" evidence="2"/>
<sequence>MEDGDFQPDPNGRGFWCEVCDGFTYYDHIKDRHRFILILEEKATASVSSIKTNKKFNKRLSPYRYPGGKSKIIDYLYLHLQESKTGKLISPFTGGGSFELAMLDAGVVQSLHLNDLDFGVFSFWYMVKHAPFAMIEKIRSIVPTHEDFFNAQELIKADYRNVDMVDAAWASLLVNRLAYSGIYKANPIGGKHGSQEKLLCRWKPDELIRRIERIHKLSDRIEVTNENAVDLIEETYWLDDATIFIDPPYVKKGKDLYPCHYDEQDHVDLAVLLDSLYHGCPGADIIVTYDYNDWLYNLYLYPEVKKIERRYSA</sequence>
<dbReference type="GO" id="GO:1904047">
    <property type="term" value="F:S-adenosyl-L-methionine binding"/>
    <property type="evidence" value="ECO:0007669"/>
    <property type="project" value="TreeGrafter"/>
</dbReference>
<dbReference type="PANTHER" id="PTHR30481">
    <property type="entry name" value="DNA ADENINE METHYLASE"/>
    <property type="match status" value="1"/>
</dbReference>
<evidence type="ECO:0000256" key="6">
    <source>
        <dbReference type="ARBA" id="ARBA00047942"/>
    </source>
</evidence>
<evidence type="ECO:0000256" key="5">
    <source>
        <dbReference type="ARBA" id="ARBA00022691"/>
    </source>
</evidence>
<evidence type="ECO:0000313" key="8">
    <source>
        <dbReference type="Proteomes" id="UP000286235"/>
    </source>
</evidence>
<organism evidence="7 8">
    <name type="scientific">Caldibacillus debilis GB1</name>
    <dbReference type="NCBI Taxonomy" id="1339248"/>
    <lineage>
        <taxon>Bacteria</taxon>
        <taxon>Bacillati</taxon>
        <taxon>Bacillota</taxon>
        <taxon>Bacilli</taxon>
        <taxon>Bacillales</taxon>
        <taxon>Bacillaceae</taxon>
        <taxon>Caldibacillus</taxon>
    </lineage>
</organism>
<keyword evidence="5" id="KW-0949">S-adenosyl-L-methionine</keyword>
<dbReference type="EMBL" id="AZRV01000035">
    <property type="protein sequence ID" value="RKO61721.1"/>
    <property type="molecule type" value="Genomic_DNA"/>
</dbReference>
<dbReference type="GO" id="GO:0006298">
    <property type="term" value="P:mismatch repair"/>
    <property type="evidence" value="ECO:0007669"/>
    <property type="project" value="TreeGrafter"/>
</dbReference>
<dbReference type="InterPro" id="IPR012327">
    <property type="entry name" value="MeTrfase_D12"/>
</dbReference>
<dbReference type="Pfam" id="PF02086">
    <property type="entry name" value="MethyltransfD12"/>
    <property type="match status" value="1"/>
</dbReference>
<keyword evidence="3 7" id="KW-0489">Methyltransferase</keyword>
<dbReference type="Proteomes" id="UP000286235">
    <property type="component" value="Unassembled WGS sequence"/>
</dbReference>
<dbReference type="AlphaFoldDB" id="A0A420VDJ6"/>
<protein>
    <recommendedName>
        <fullName evidence="2">site-specific DNA-methyltransferase (adenine-specific)</fullName>
        <ecNumber evidence="2">2.1.1.72</ecNumber>
    </recommendedName>
</protein>
<dbReference type="Gene3D" id="3.40.50.150">
    <property type="entry name" value="Vaccinia Virus protein VP39"/>
    <property type="match status" value="1"/>
</dbReference>
<name>A0A420VDJ6_9BACI</name>
<evidence type="ECO:0000256" key="4">
    <source>
        <dbReference type="ARBA" id="ARBA00022679"/>
    </source>
</evidence>
<comment type="catalytic activity">
    <reaction evidence="6">
        <text>a 2'-deoxyadenosine in DNA + S-adenosyl-L-methionine = an N(6)-methyl-2'-deoxyadenosine in DNA + S-adenosyl-L-homocysteine + H(+)</text>
        <dbReference type="Rhea" id="RHEA:15197"/>
        <dbReference type="Rhea" id="RHEA-COMP:12418"/>
        <dbReference type="Rhea" id="RHEA-COMP:12419"/>
        <dbReference type="ChEBI" id="CHEBI:15378"/>
        <dbReference type="ChEBI" id="CHEBI:57856"/>
        <dbReference type="ChEBI" id="CHEBI:59789"/>
        <dbReference type="ChEBI" id="CHEBI:90615"/>
        <dbReference type="ChEBI" id="CHEBI:90616"/>
        <dbReference type="EC" id="2.1.1.72"/>
    </reaction>
</comment>
<keyword evidence="8" id="KW-1185">Reference proteome</keyword>
<dbReference type="PANTHER" id="PTHR30481:SF2">
    <property type="entry name" value="SITE-SPECIFIC DNA-METHYLTRANSFERASE (ADENINE-SPECIFIC)"/>
    <property type="match status" value="1"/>
</dbReference>
<dbReference type="GO" id="GO:0009307">
    <property type="term" value="P:DNA restriction-modification system"/>
    <property type="evidence" value="ECO:0007669"/>
    <property type="project" value="InterPro"/>
</dbReference>
<keyword evidence="4 7" id="KW-0808">Transferase</keyword>